<evidence type="ECO:0000256" key="11">
    <source>
        <dbReference type="RuleBase" id="RU362068"/>
    </source>
</evidence>
<dbReference type="NCBIfam" id="TIGR00745">
    <property type="entry name" value="apbA_panE"/>
    <property type="match status" value="1"/>
</dbReference>
<keyword evidence="15" id="KW-1185">Reference proteome</keyword>
<keyword evidence="8 11" id="KW-0560">Oxidoreductase</keyword>
<dbReference type="NCBIfam" id="NF005093">
    <property type="entry name" value="PRK06522.2-4"/>
    <property type="match status" value="1"/>
</dbReference>
<evidence type="ECO:0000256" key="4">
    <source>
        <dbReference type="ARBA" id="ARBA00013014"/>
    </source>
</evidence>
<evidence type="ECO:0000256" key="3">
    <source>
        <dbReference type="ARBA" id="ARBA00007870"/>
    </source>
</evidence>
<dbReference type="EMBL" id="VOQF01000003">
    <property type="protein sequence ID" value="TXC92062.1"/>
    <property type="molecule type" value="Genomic_DNA"/>
</dbReference>
<dbReference type="UniPathway" id="UPA00028">
    <property type="reaction ID" value="UER00004"/>
</dbReference>
<dbReference type="OrthoDB" id="9800163at2"/>
<name>A0A5C6W5A3_9BACI</name>
<feature type="domain" description="Ketopantoate reductase N-terminal" evidence="12">
    <location>
        <begin position="3"/>
        <end position="144"/>
    </location>
</feature>
<dbReference type="Pfam" id="PF08546">
    <property type="entry name" value="ApbA_C"/>
    <property type="match status" value="1"/>
</dbReference>
<sequence length="298" mass="34278">MEVGIIGAGSLGLLYSYYLSINQSVTLYTNKAVQANLINEKGITVQRDNNLFHMNMNANDSREYKEQFLIITVKQYQLEEIIEKLKDQPSKTILFLQNGMGHIRFMPEISHHRILFGVSEHGALKLNETTVKHTGIGMTKIAFYDRQKIDSEIINTLINNEHSLFMFKLFTEWEPILKEKLVVNATINSLTSVLKVKNGELISDPYFKKLLYELFLEVIDVLNERDVDGLWLHVVKICENTAGNVSSMYKDVKEGRQTEIDSILGYLIDHAYGKNIPYMRFLYYAVKGIENENNLGRV</sequence>
<evidence type="ECO:0000256" key="9">
    <source>
        <dbReference type="ARBA" id="ARBA00032024"/>
    </source>
</evidence>
<dbReference type="InterPro" id="IPR008927">
    <property type="entry name" value="6-PGluconate_DH-like_C_sf"/>
</dbReference>
<dbReference type="Gene3D" id="1.10.1040.10">
    <property type="entry name" value="N-(1-d-carboxylethyl)-l-norvaline Dehydrogenase, domain 2"/>
    <property type="match status" value="1"/>
</dbReference>
<dbReference type="RefSeq" id="WP_146946807.1">
    <property type="nucleotide sequence ID" value="NZ_VOQF01000003.1"/>
</dbReference>
<comment type="function">
    <text evidence="1 11">Catalyzes the NADPH-dependent reduction of ketopantoate into pantoic acid.</text>
</comment>
<proteinExistence type="inferred from homology"/>
<dbReference type="Gene3D" id="3.40.50.720">
    <property type="entry name" value="NAD(P)-binding Rossmann-like Domain"/>
    <property type="match status" value="1"/>
</dbReference>
<evidence type="ECO:0000256" key="10">
    <source>
        <dbReference type="ARBA" id="ARBA00048793"/>
    </source>
</evidence>
<evidence type="ECO:0000259" key="13">
    <source>
        <dbReference type="Pfam" id="PF08546"/>
    </source>
</evidence>
<evidence type="ECO:0000256" key="8">
    <source>
        <dbReference type="ARBA" id="ARBA00023002"/>
    </source>
</evidence>
<dbReference type="InterPro" id="IPR036291">
    <property type="entry name" value="NAD(P)-bd_dom_sf"/>
</dbReference>
<dbReference type="InterPro" id="IPR050838">
    <property type="entry name" value="Ketopantoate_reductase"/>
</dbReference>
<dbReference type="PANTHER" id="PTHR43765">
    <property type="entry name" value="2-DEHYDROPANTOATE 2-REDUCTASE-RELATED"/>
    <property type="match status" value="1"/>
</dbReference>
<keyword evidence="6 11" id="KW-0566">Pantothenate biosynthesis</keyword>
<dbReference type="GO" id="GO:0050661">
    <property type="term" value="F:NADP binding"/>
    <property type="evidence" value="ECO:0007669"/>
    <property type="project" value="TreeGrafter"/>
</dbReference>
<dbReference type="Pfam" id="PF02558">
    <property type="entry name" value="ApbA"/>
    <property type="match status" value="1"/>
</dbReference>
<dbReference type="InterPro" id="IPR013328">
    <property type="entry name" value="6PGD_dom2"/>
</dbReference>
<protein>
    <recommendedName>
        <fullName evidence="5 11">2-dehydropantoate 2-reductase</fullName>
        <ecNumber evidence="4 11">1.1.1.169</ecNumber>
    </recommendedName>
    <alternativeName>
        <fullName evidence="9 11">Ketopantoate reductase</fullName>
    </alternativeName>
</protein>
<dbReference type="InterPro" id="IPR003710">
    <property type="entry name" value="ApbA"/>
</dbReference>
<dbReference type="GO" id="GO:0008677">
    <property type="term" value="F:2-dehydropantoate 2-reductase activity"/>
    <property type="evidence" value="ECO:0007669"/>
    <property type="project" value="UniProtKB-EC"/>
</dbReference>
<dbReference type="GO" id="GO:0005737">
    <property type="term" value="C:cytoplasm"/>
    <property type="evidence" value="ECO:0007669"/>
    <property type="project" value="TreeGrafter"/>
</dbReference>
<dbReference type="EC" id="1.1.1.169" evidence="4 11"/>
<evidence type="ECO:0000256" key="1">
    <source>
        <dbReference type="ARBA" id="ARBA00002919"/>
    </source>
</evidence>
<evidence type="ECO:0000256" key="7">
    <source>
        <dbReference type="ARBA" id="ARBA00022857"/>
    </source>
</evidence>
<evidence type="ECO:0000256" key="6">
    <source>
        <dbReference type="ARBA" id="ARBA00022655"/>
    </source>
</evidence>
<evidence type="ECO:0000313" key="15">
    <source>
        <dbReference type="Proteomes" id="UP000321363"/>
    </source>
</evidence>
<dbReference type="InterPro" id="IPR013752">
    <property type="entry name" value="KPA_reductase"/>
</dbReference>
<dbReference type="SUPFAM" id="SSF48179">
    <property type="entry name" value="6-phosphogluconate dehydrogenase C-terminal domain-like"/>
    <property type="match status" value="1"/>
</dbReference>
<feature type="domain" description="Ketopantoate reductase C-terminal" evidence="13">
    <location>
        <begin position="177"/>
        <end position="290"/>
    </location>
</feature>
<comment type="catalytic activity">
    <reaction evidence="10 11">
        <text>(R)-pantoate + NADP(+) = 2-dehydropantoate + NADPH + H(+)</text>
        <dbReference type="Rhea" id="RHEA:16233"/>
        <dbReference type="ChEBI" id="CHEBI:11561"/>
        <dbReference type="ChEBI" id="CHEBI:15378"/>
        <dbReference type="ChEBI" id="CHEBI:15980"/>
        <dbReference type="ChEBI" id="CHEBI:57783"/>
        <dbReference type="ChEBI" id="CHEBI:58349"/>
        <dbReference type="EC" id="1.1.1.169"/>
    </reaction>
</comment>
<dbReference type="GO" id="GO:0015940">
    <property type="term" value="P:pantothenate biosynthetic process"/>
    <property type="evidence" value="ECO:0007669"/>
    <property type="project" value="UniProtKB-UniPathway"/>
</dbReference>
<reference evidence="14 15" key="1">
    <citation type="journal article" date="2005" name="Int. J. Syst. Evol. Microbiol.">
        <title>Bacillus litoralis sp. nov., isolated from a tidal flat of the Yellow Sea in Korea.</title>
        <authorList>
            <person name="Yoon J.H."/>
            <person name="Oh T.K."/>
        </authorList>
    </citation>
    <scope>NUCLEOTIDE SEQUENCE [LARGE SCALE GENOMIC DNA]</scope>
    <source>
        <strain evidence="14 15">SW-211</strain>
    </source>
</reference>
<dbReference type="PANTHER" id="PTHR43765:SF2">
    <property type="entry name" value="2-DEHYDROPANTOATE 2-REDUCTASE"/>
    <property type="match status" value="1"/>
</dbReference>
<evidence type="ECO:0000256" key="2">
    <source>
        <dbReference type="ARBA" id="ARBA00004994"/>
    </source>
</evidence>
<evidence type="ECO:0000256" key="5">
    <source>
        <dbReference type="ARBA" id="ARBA00019465"/>
    </source>
</evidence>
<evidence type="ECO:0000259" key="12">
    <source>
        <dbReference type="Pfam" id="PF02558"/>
    </source>
</evidence>
<evidence type="ECO:0000313" key="14">
    <source>
        <dbReference type="EMBL" id="TXC92062.1"/>
    </source>
</evidence>
<comment type="similarity">
    <text evidence="3 11">Belongs to the ketopantoate reductase family.</text>
</comment>
<dbReference type="InterPro" id="IPR013332">
    <property type="entry name" value="KPR_N"/>
</dbReference>
<keyword evidence="7 11" id="KW-0521">NADP</keyword>
<dbReference type="Proteomes" id="UP000321363">
    <property type="component" value="Unassembled WGS sequence"/>
</dbReference>
<dbReference type="AlphaFoldDB" id="A0A5C6W5A3"/>
<comment type="caution">
    <text evidence="14">The sequence shown here is derived from an EMBL/GenBank/DDBJ whole genome shotgun (WGS) entry which is preliminary data.</text>
</comment>
<comment type="pathway">
    <text evidence="2 11">Cofactor biosynthesis; (R)-pantothenate biosynthesis; (R)-pantoate from 3-methyl-2-oxobutanoate: step 2/2.</text>
</comment>
<organism evidence="14 15">
    <name type="scientific">Metabacillus litoralis</name>
    <dbReference type="NCBI Taxonomy" id="152268"/>
    <lineage>
        <taxon>Bacteria</taxon>
        <taxon>Bacillati</taxon>
        <taxon>Bacillota</taxon>
        <taxon>Bacilli</taxon>
        <taxon>Bacillales</taxon>
        <taxon>Bacillaceae</taxon>
        <taxon>Metabacillus</taxon>
    </lineage>
</organism>
<dbReference type="SUPFAM" id="SSF51735">
    <property type="entry name" value="NAD(P)-binding Rossmann-fold domains"/>
    <property type="match status" value="1"/>
</dbReference>
<accession>A0A5C6W5A3</accession>
<gene>
    <name evidence="14" type="ORF">FS935_06690</name>
</gene>